<feature type="domain" description="Mandelate racemase/muconate lactonizing enzyme C-terminal" evidence="5">
    <location>
        <begin position="148"/>
        <end position="245"/>
    </location>
</feature>
<name>A0AAW5BWS9_9FIRM</name>
<dbReference type="InterPro" id="IPR046945">
    <property type="entry name" value="RHMD-like"/>
</dbReference>
<dbReference type="GeneID" id="97205541"/>
<dbReference type="Proteomes" id="UP001299608">
    <property type="component" value="Unassembled WGS sequence"/>
</dbReference>
<reference evidence="7 8" key="1">
    <citation type="journal article" date="2020" name="Cell Host Microbe">
        <title>Functional and Genomic Variation between Human-Derived Isolates of Lachnospiraceae Reveals Inter- and Intra-Species Diversity.</title>
        <authorList>
            <person name="Sorbara M.T."/>
            <person name="Littmann E.R."/>
            <person name="Fontana E."/>
            <person name="Moody T.U."/>
            <person name="Kohout C.E."/>
            <person name="Gjonbalaj M."/>
            <person name="Eaton V."/>
            <person name="Seok R."/>
            <person name="Leiner I.M."/>
            <person name="Pamer E.G."/>
        </authorList>
    </citation>
    <scope>NUCLEOTIDE SEQUENCE [LARGE SCALE GENOMIC DNA]</scope>
    <source>
        <strain evidence="7 8">MSK.1.17</strain>
    </source>
</reference>
<organism evidence="6 9">
    <name type="scientific">Enterocloster aldenensis</name>
    <dbReference type="NCBI Taxonomy" id="358742"/>
    <lineage>
        <taxon>Bacteria</taxon>
        <taxon>Bacillati</taxon>
        <taxon>Bacillota</taxon>
        <taxon>Clostridia</taxon>
        <taxon>Lachnospirales</taxon>
        <taxon>Lachnospiraceae</taxon>
        <taxon>Enterocloster</taxon>
    </lineage>
</organism>
<keyword evidence="4" id="KW-0472">Membrane</keyword>
<gene>
    <name evidence="7" type="ORF">G5B36_07475</name>
    <name evidence="6" type="ORF">L0N08_24820</name>
</gene>
<evidence type="ECO:0000259" key="5">
    <source>
        <dbReference type="SMART" id="SM00922"/>
    </source>
</evidence>
<dbReference type="InterPro" id="IPR018110">
    <property type="entry name" value="Mandel_Rmase/mucon_lact_enz_CS"/>
</dbReference>
<proteinExistence type="predicted"/>
<dbReference type="GO" id="GO:0009063">
    <property type="term" value="P:amino acid catabolic process"/>
    <property type="evidence" value="ECO:0007669"/>
    <property type="project" value="InterPro"/>
</dbReference>
<evidence type="ECO:0000313" key="9">
    <source>
        <dbReference type="Proteomes" id="UP001299608"/>
    </source>
</evidence>
<dbReference type="GO" id="GO:0016836">
    <property type="term" value="F:hydro-lyase activity"/>
    <property type="evidence" value="ECO:0007669"/>
    <property type="project" value="TreeGrafter"/>
</dbReference>
<keyword evidence="4" id="KW-1133">Transmembrane helix</keyword>
<dbReference type="InterPro" id="IPR013341">
    <property type="entry name" value="Mandelate_racemase_N_dom"/>
</dbReference>
<dbReference type="SMART" id="SM00922">
    <property type="entry name" value="MR_MLE"/>
    <property type="match status" value="1"/>
</dbReference>
<comment type="cofactor">
    <cofactor evidence="1">
        <name>Mg(2+)</name>
        <dbReference type="ChEBI" id="CHEBI:18420"/>
    </cofactor>
</comment>
<evidence type="ECO:0000256" key="4">
    <source>
        <dbReference type="SAM" id="Phobius"/>
    </source>
</evidence>
<dbReference type="AlphaFoldDB" id="A0AAW5BWS9"/>
<evidence type="ECO:0000313" key="8">
    <source>
        <dbReference type="Proteomes" id="UP000669239"/>
    </source>
</evidence>
<keyword evidence="3" id="KW-0460">Magnesium</keyword>
<dbReference type="GO" id="GO:0019388">
    <property type="term" value="P:galactose catabolic process"/>
    <property type="evidence" value="ECO:0007669"/>
    <property type="project" value="InterPro"/>
</dbReference>
<dbReference type="PROSITE" id="PS00909">
    <property type="entry name" value="MR_MLE_2"/>
    <property type="match status" value="1"/>
</dbReference>
<dbReference type="EMBL" id="JAKNGE010000041">
    <property type="protein sequence ID" value="MCG4748640.1"/>
    <property type="molecule type" value="Genomic_DNA"/>
</dbReference>
<evidence type="ECO:0000313" key="6">
    <source>
        <dbReference type="EMBL" id="MCG4748640.1"/>
    </source>
</evidence>
<dbReference type="Pfam" id="PF13378">
    <property type="entry name" value="MR_MLE_C"/>
    <property type="match status" value="1"/>
</dbReference>
<dbReference type="SUPFAM" id="SSF51604">
    <property type="entry name" value="Enolase C-terminal domain-like"/>
    <property type="match status" value="1"/>
</dbReference>
<evidence type="ECO:0000256" key="3">
    <source>
        <dbReference type="ARBA" id="ARBA00022842"/>
    </source>
</evidence>
<reference evidence="7" key="2">
    <citation type="submission" date="2020-02" db="EMBL/GenBank/DDBJ databases">
        <authorList>
            <person name="Littmann E."/>
            <person name="Sorbara M."/>
        </authorList>
    </citation>
    <scope>NUCLEOTIDE SEQUENCE</scope>
    <source>
        <strain evidence="7">MSK.1.17</strain>
    </source>
</reference>
<feature type="transmembrane region" description="Helical" evidence="4">
    <location>
        <begin position="94"/>
        <end position="113"/>
    </location>
</feature>
<reference evidence="6" key="3">
    <citation type="submission" date="2022-01" db="EMBL/GenBank/DDBJ databases">
        <title>Collection of gut derived symbiotic bacterial strains cultured from healthy donors.</title>
        <authorList>
            <person name="Lin H."/>
            <person name="Kohout C."/>
            <person name="Waligurski E."/>
            <person name="Pamer E.G."/>
        </authorList>
    </citation>
    <scope>NUCLEOTIDE SEQUENCE</scope>
    <source>
        <strain evidence="6">DFI.6.55</strain>
    </source>
</reference>
<evidence type="ECO:0000313" key="7">
    <source>
        <dbReference type="EMBL" id="NSJ48540.1"/>
    </source>
</evidence>
<dbReference type="InterPro" id="IPR036849">
    <property type="entry name" value="Enolase-like_C_sf"/>
</dbReference>
<dbReference type="CDD" id="cd03316">
    <property type="entry name" value="MR_like"/>
    <property type="match status" value="1"/>
</dbReference>
<dbReference type="Gene3D" id="3.30.390.10">
    <property type="entry name" value="Enolase-like, N-terminal domain"/>
    <property type="match status" value="1"/>
</dbReference>
<dbReference type="SFLD" id="SFLDF00557">
    <property type="entry name" value="3_6-anhydro-alpha-L-galactonat"/>
    <property type="match status" value="1"/>
</dbReference>
<dbReference type="GO" id="GO:0016853">
    <property type="term" value="F:isomerase activity"/>
    <property type="evidence" value="ECO:0007669"/>
    <property type="project" value="InterPro"/>
</dbReference>
<dbReference type="InterPro" id="IPR034382">
    <property type="entry name" value="AHGA_cycloisomerase"/>
</dbReference>
<dbReference type="InterPro" id="IPR013342">
    <property type="entry name" value="Mandelate_racemase_C"/>
</dbReference>
<dbReference type="Pfam" id="PF02746">
    <property type="entry name" value="MR_MLE_N"/>
    <property type="match status" value="1"/>
</dbReference>
<dbReference type="GO" id="GO:0000287">
    <property type="term" value="F:magnesium ion binding"/>
    <property type="evidence" value="ECO:0007669"/>
    <property type="project" value="TreeGrafter"/>
</dbReference>
<dbReference type="PANTHER" id="PTHR13794">
    <property type="entry name" value="ENOLASE SUPERFAMILY, MANDELATE RACEMASE"/>
    <property type="match status" value="1"/>
</dbReference>
<sequence length="363" mass="40184">MYGKIRSIHTRYFRLPLEGNLVDAIHGKHSFFEVITVEVMLESGVKGVGYTYTGGIGGAAIAVMLEKDLGPLLIGKEMQCPETMNQMMARGIHYVARGGIAAFAISALDIAFWDVMLKQKGMGLSGYLGNPSSKVPTYYGGIDLMLTEKELLSQIEDQMGQGHNAFKIKLGRQDGDEDIARVRAVRRLIGDQAVFMVDANMAWDETAAIEMAKRLEEFCITWLEEPTDPDNYEAYARIGQATSIPIAMGENLHTIYEHEMALRIGHIKCPIPDASNAGGITGFVQVAELAGQYHLAVHSHGMQELHVNILAGLENRGYIEFHSFPIWQYTMQPLTIKEGCLEPSGLPGTGVEFDWDKLEKMNQ</sequence>
<evidence type="ECO:0000256" key="1">
    <source>
        <dbReference type="ARBA" id="ARBA00001946"/>
    </source>
</evidence>
<dbReference type="EMBL" id="JAAITT010000008">
    <property type="protein sequence ID" value="NSJ48540.1"/>
    <property type="molecule type" value="Genomic_DNA"/>
</dbReference>
<dbReference type="Proteomes" id="UP000669239">
    <property type="component" value="Unassembled WGS sequence"/>
</dbReference>
<dbReference type="InterPro" id="IPR029065">
    <property type="entry name" value="Enolase_C-like"/>
</dbReference>
<keyword evidence="4" id="KW-0812">Transmembrane</keyword>
<dbReference type="SFLD" id="SFLDG00179">
    <property type="entry name" value="mandelate_racemase"/>
    <property type="match status" value="1"/>
</dbReference>
<dbReference type="PANTHER" id="PTHR13794:SF58">
    <property type="entry name" value="MITOCHONDRIAL ENOLASE SUPERFAMILY MEMBER 1"/>
    <property type="match status" value="1"/>
</dbReference>
<accession>A0AAW5BWS9</accession>
<keyword evidence="2" id="KW-0479">Metal-binding</keyword>
<comment type="caution">
    <text evidence="6">The sequence shown here is derived from an EMBL/GenBank/DDBJ whole genome shotgun (WGS) entry which is preliminary data.</text>
</comment>
<evidence type="ECO:0000256" key="2">
    <source>
        <dbReference type="ARBA" id="ARBA00022723"/>
    </source>
</evidence>
<dbReference type="RefSeq" id="WP_165641550.1">
    <property type="nucleotide sequence ID" value="NZ_BAABZL010000001.1"/>
</dbReference>
<keyword evidence="8" id="KW-1185">Reference proteome</keyword>
<protein>
    <submittedName>
        <fullName evidence="6">Mandelate racemase/muconate lactonizing enzyme family protein</fullName>
    </submittedName>
</protein>
<dbReference type="SFLD" id="SFLDS00001">
    <property type="entry name" value="Enolase"/>
    <property type="match status" value="1"/>
</dbReference>
<dbReference type="Gene3D" id="3.20.20.120">
    <property type="entry name" value="Enolase-like C-terminal domain"/>
    <property type="match status" value="1"/>
</dbReference>
<dbReference type="SUPFAM" id="SSF54826">
    <property type="entry name" value="Enolase N-terminal domain-like"/>
    <property type="match status" value="1"/>
</dbReference>
<dbReference type="InterPro" id="IPR029017">
    <property type="entry name" value="Enolase-like_N"/>
</dbReference>